<feature type="transmembrane region" description="Helical" evidence="1">
    <location>
        <begin position="49"/>
        <end position="68"/>
    </location>
</feature>
<gene>
    <name evidence="2" type="ORF">NOCA2280038</name>
</gene>
<feature type="transmembrane region" description="Helical" evidence="1">
    <location>
        <begin position="20"/>
        <end position="37"/>
    </location>
</feature>
<accession>A0A2P2C0T2</accession>
<proteinExistence type="predicted"/>
<dbReference type="EMBL" id="CZKA01000021">
    <property type="protein sequence ID" value="CUR55596.1"/>
    <property type="molecule type" value="Genomic_DNA"/>
</dbReference>
<evidence type="ECO:0000256" key="1">
    <source>
        <dbReference type="SAM" id="Phobius"/>
    </source>
</evidence>
<evidence type="ECO:0000313" key="2">
    <source>
        <dbReference type="EMBL" id="CUR55596.1"/>
    </source>
</evidence>
<keyword evidence="1" id="KW-1133">Transmembrane helix</keyword>
<keyword evidence="1" id="KW-0812">Transmembrane</keyword>
<keyword evidence="1" id="KW-0472">Membrane</keyword>
<dbReference type="AlphaFoldDB" id="A0A2P2C0T2"/>
<organism evidence="2">
    <name type="scientific">metagenome</name>
    <dbReference type="NCBI Taxonomy" id="256318"/>
    <lineage>
        <taxon>unclassified sequences</taxon>
        <taxon>metagenomes</taxon>
    </lineage>
</organism>
<name>A0A2P2C0T2_9ZZZZ</name>
<sequence>MPGGSADPYRSAMQSREGTWLAVGLAVILLAYGVLAIHSHRDDSLRTSLLWVSSLLGSALLVLAGVLLRPSQLHLGTALLIVGAVLAIIPTMWTLVLPPLELGVIVFALRDHQRAAELVR</sequence>
<protein>
    <submittedName>
        <fullName evidence="2">Uncharacterized protein</fullName>
    </submittedName>
</protein>
<feature type="transmembrane region" description="Helical" evidence="1">
    <location>
        <begin position="80"/>
        <end position="109"/>
    </location>
</feature>
<reference evidence="2" key="1">
    <citation type="submission" date="2015-08" db="EMBL/GenBank/DDBJ databases">
        <authorList>
            <person name="Babu N.S."/>
            <person name="Beckwith C.J."/>
            <person name="Beseler K.G."/>
            <person name="Brison A."/>
            <person name="Carone J.V."/>
            <person name="Caskin T.P."/>
            <person name="Diamond M."/>
            <person name="Durham M.E."/>
            <person name="Foxe J.M."/>
            <person name="Go M."/>
            <person name="Henderson B.A."/>
            <person name="Jones I.B."/>
            <person name="McGettigan J.A."/>
            <person name="Micheletti S.J."/>
            <person name="Nasrallah M.E."/>
            <person name="Ortiz D."/>
            <person name="Piller C.R."/>
            <person name="Privatt S.R."/>
            <person name="Schneider S.L."/>
            <person name="Sharp S."/>
            <person name="Smith T.C."/>
            <person name="Stanton J.D."/>
            <person name="Ullery H.E."/>
            <person name="Wilson R.J."/>
            <person name="Serrano M.G."/>
            <person name="Buck G."/>
            <person name="Lee V."/>
            <person name="Wang Y."/>
            <person name="Carvalho R."/>
            <person name="Voegtly L."/>
            <person name="Shi R."/>
            <person name="Duckworth R."/>
            <person name="Johnson A."/>
            <person name="Loviza R."/>
            <person name="Walstead R."/>
            <person name="Shah Z."/>
            <person name="Kiflezghi M."/>
            <person name="Wade K."/>
            <person name="Ball S.L."/>
            <person name="Bradley K.W."/>
            <person name="Asai D.J."/>
            <person name="Bowman C.A."/>
            <person name="Russell D.A."/>
            <person name="Pope W.H."/>
            <person name="Jacobs-Sera D."/>
            <person name="Hendrix R.W."/>
            <person name="Hatfull G.F."/>
        </authorList>
    </citation>
    <scope>NUCLEOTIDE SEQUENCE</scope>
</reference>